<dbReference type="FunFam" id="3.30.160.60:FF:001657">
    <property type="entry name" value="Zinc finger protein 142"/>
    <property type="match status" value="1"/>
</dbReference>
<feature type="domain" description="C2H2-type" evidence="12">
    <location>
        <begin position="1344"/>
        <end position="1371"/>
    </location>
</feature>
<feature type="domain" description="C2H2-type" evidence="12">
    <location>
        <begin position="113"/>
        <end position="140"/>
    </location>
</feature>
<feature type="region of interest" description="Disordered" evidence="11">
    <location>
        <begin position="554"/>
        <end position="580"/>
    </location>
</feature>
<feature type="domain" description="C2H2-type" evidence="12">
    <location>
        <begin position="1230"/>
        <end position="1257"/>
    </location>
</feature>
<dbReference type="Pfam" id="PF23612">
    <property type="entry name" value="zf-C2H2_ZN142"/>
    <property type="match status" value="1"/>
</dbReference>
<dbReference type="PANTHER" id="PTHR24379">
    <property type="entry name" value="KRAB AND ZINC FINGER DOMAIN-CONTAINING"/>
    <property type="match status" value="1"/>
</dbReference>
<evidence type="ECO:0000256" key="9">
    <source>
        <dbReference type="ARBA" id="ARBA00023242"/>
    </source>
</evidence>
<feature type="domain" description="C2H2-type" evidence="12">
    <location>
        <begin position="434"/>
        <end position="462"/>
    </location>
</feature>
<name>A0A6P3W8Y1_CLUHA</name>
<dbReference type="PROSITE" id="PS50157">
    <property type="entry name" value="ZINC_FINGER_C2H2_2"/>
    <property type="match status" value="23"/>
</dbReference>
<dbReference type="FunFam" id="3.30.160.60:FF:000671">
    <property type="entry name" value="Zinc finger protein 26"/>
    <property type="match status" value="1"/>
</dbReference>
<feature type="region of interest" description="Disordered" evidence="11">
    <location>
        <begin position="1506"/>
        <end position="1561"/>
    </location>
</feature>
<dbReference type="InterPro" id="IPR057828">
    <property type="entry name" value="Znf_C2H2_ZNF142_13th"/>
</dbReference>
<feature type="domain" description="C2H2-type" evidence="12">
    <location>
        <begin position="85"/>
        <end position="112"/>
    </location>
</feature>
<dbReference type="FunFam" id="3.30.160.60:FF:001033">
    <property type="entry name" value="Zinc finger protein 142"/>
    <property type="match status" value="1"/>
</dbReference>
<dbReference type="FunFam" id="3.30.160.60:FF:005213">
    <property type="match status" value="1"/>
</dbReference>
<dbReference type="FunFam" id="3.30.160.60:FF:002452">
    <property type="entry name" value="zinc finger protein 142 isoform X4"/>
    <property type="match status" value="1"/>
</dbReference>
<feature type="compositionally biased region" description="Basic and acidic residues" evidence="11">
    <location>
        <begin position="953"/>
        <end position="972"/>
    </location>
</feature>
<keyword evidence="7" id="KW-0238">DNA-binding</keyword>
<dbReference type="InterPro" id="IPR013087">
    <property type="entry name" value="Znf_C2H2_type"/>
</dbReference>
<evidence type="ECO:0000256" key="3">
    <source>
        <dbReference type="ARBA" id="ARBA00022737"/>
    </source>
</evidence>
<dbReference type="Pfam" id="PF00096">
    <property type="entry name" value="zf-C2H2"/>
    <property type="match status" value="2"/>
</dbReference>
<dbReference type="Gene3D" id="3.30.160.60">
    <property type="entry name" value="Classic Zinc Finger"/>
    <property type="match status" value="20"/>
</dbReference>
<feature type="domain" description="C2H2-type" evidence="12">
    <location>
        <begin position="761"/>
        <end position="788"/>
    </location>
</feature>
<sequence length="1561" mass="178067">MGEKVDNQDIMLMQKSVTGPGKRQTATRKRRAQNCSNAESMEEQEGCSTKTKSKTQRRKSAPVVKCPSKAKGHIVEGAEHLYRTHICSECRRCFKTRSHLVEHMHLHFPDPSLQCPTCKHNFTSKSKLRIHMLREAGQKLHHCHLCEYGAVERNSLRRHLASVHGDQAGGEIYSDEYPCPTCGDTFRQSQMLKAHMKSHHTVREGQALACLHEDCTFQTTEKKDLQRHMEDAHGIKAIECRHHACSVLFQSTEAMERHLRTHQAFHCTECDFSCSNKNRFQQHKRQGHPGKEELHCSFCTFATFNPVEFEQHVGHFHANEKIHRCQQCDFVTAHKRVLNRHMLMHTGEKPHKCKLCDFRCRDETYLSKHMLTHSDDKNHMCSECGYVTKWKHYLSVHMRKHAGDLRYKCNQCSYRCHRTDQLNSHKLRHQAKSLICEVCAYSCKRKSELRKHMQLKHSTGEQFQPPVFQCKYCPYQTRYRQALQNHENSKHTRNRVFRCALCSYTTFSNTGLFLHKKKAHGYVPGDTEWLENYAEKERENNALDPMQRLFSKPVAAPQETEASSGNPTSSQDDPRRGSREVLSDHQNMVAGDAVITVCEGQEQLSVESGALEAVVENQTNSEIVPEQDILEGQQSNDYSESCCTLVLTPVSDAECSQTGAESLAVGPEESQTEGEKAQILTEPVDDQHDVATEECEEQSDGEEPTEPPSLPIALSPPKHSSTESSEALLRAMKKQDKEKAEALVLEGRVQMLVVQTQADVYRCEHCSYVTRKQTSLRQHCRSACGARKATLCCTDCGAKFKQSRGLNTHRLKKCPVLLKKRGKFGQVPPVGLDKPNESTQEQEEAQNSDQTTAVNPMCEQGFANDNMTTDLGAGGSSLADTSKTNTGISTAITPSKKQRCHADFSSEADGQAYTELDGKFTCKICSFSSSRTATIERHCTSCLTFAGKVSLRKEDQESEKDISDSDPGKGEEDWNGGNNNSKNMSKESTTRHLSCPSCSFTCQQERALASHRKRGCLKSNEVQCQFCSFVAKSQKALIHHALVHKKEKPQAATEGRKPRLQCKSCAFSCKQARCMAQHVALKHEGARPHCCRFCAFSTTRRYRLEAHESLHTGLGRHACNLCDQTFGTTSKLRLHRQRVHDRQATHFCQLCDYSGYSLNDISRHTLSCHTGALSHACSQCEACFSSETALKQHLNRKHKSQRTHTCSQCDFTCQSRGGLKDHLQEQHPQLRCATCQMTFETPKSLEEHRKTHLTQRCPVCPFATRKRQLLAQHLLDEHEGGSTEDKSLKCEVCGFACRHQLVFEQHIRSHGGTRLYKCTDCKYSTQNRQKITWHIRIHTGEKPYHCEKCSYSCAEPSRLKYHMRIHQEERKYLCPECGYKCKWVSQLKYHMTKHTGAKPYACEECEYRTNRPDALRVHRDTRHRDVRSFICEKCGKAFKTRFLLKTHQKKHSEERPFVCKMCPKAFRWAAGLKNHYLTHTNQQPYHCLHCSYQARQKFQVVKHLQRHHPDQPVEKGVGRDPGAHPMTLQDVRLAVPVERPDNTDELTQQEDHDTRNTQGGK</sequence>
<dbReference type="InterPro" id="IPR036236">
    <property type="entry name" value="Znf_C2H2_sf"/>
</dbReference>
<evidence type="ECO:0000256" key="7">
    <source>
        <dbReference type="ARBA" id="ARBA00023125"/>
    </source>
</evidence>
<dbReference type="FunFam" id="3.30.160.60:FF:002117">
    <property type="entry name" value="Zinc finger protein 142"/>
    <property type="match status" value="1"/>
</dbReference>
<feature type="domain" description="C2H2-type" evidence="12">
    <location>
        <begin position="177"/>
        <end position="204"/>
    </location>
</feature>
<keyword evidence="2" id="KW-0479">Metal-binding</keyword>
<dbReference type="PROSITE" id="PS00028">
    <property type="entry name" value="ZINC_FINGER_C2H2_1"/>
    <property type="match status" value="16"/>
</dbReference>
<evidence type="ECO:0000256" key="6">
    <source>
        <dbReference type="ARBA" id="ARBA00023015"/>
    </source>
</evidence>
<reference evidence="14" key="1">
    <citation type="submission" date="2025-08" db="UniProtKB">
        <authorList>
            <consortium name="RefSeq"/>
        </authorList>
    </citation>
    <scope>IDENTIFICATION</scope>
</reference>
<feature type="domain" description="C2H2-type" evidence="12">
    <location>
        <begin position="1316"/>
        <end position="1343"/>
    </location>
</feature>
<feature type="domain" description="C2H2-type" evidence="12">
    <location>
        <begin position="1372"/>
        <end position="1399"/>
    </location>
</feature>
<dbReference type="KEGG" id="char:105907896"/>
<dbReference type="RefSeq" id="XP_012691750.2">
    <property type="nucleotide sequence ID" value="XM_012836296.3"/>
</dbReference>
<feature type="domain" description="C2H2-type" evidence="12">
    <location>
        <begin position="323"/>
        <end position="350"/>
    </location>
</feature>
<dbReference type="Proteomes" id="UP000515152">
    <property type="component" value="Chromosome 2"/>
</dbReference>
<dbReference type="GO" id="GO:0010468">
    <property type="term" value="P:regulation of gene expression"/>
    <property type="evidence" value="ECO:0007669"/>
    <property type="project" value="UniProtKB-ARBA"/>
</dbReference>
<feature type="domain" description="C2H2-type" evidence="12">
    <location>
        <begin position="1485"/>
        <end position="1512"/>
    </location>
</feature>
<gene>
    <name evidence="14" type="primary">znf142</name>
</gene>
<dbReference type="SUPFAM" id="SSF57667">
    <property type="entry name" value="beta-beta-alpha zinc fingers"/>
    <property type="match status" value="12"/>
</dbReference>
<keyword evidence="9" id="KW-0539">Nucleus</keyword>
<accession>A0A6P3W8Y1</accession>
<evidence type="ECO:0000256" key="5">
    <source>
        <dbReference type="ARBA" id="ARBA00022833"/>
    </source>
</evidence>
<feature type="domain" description="C2H2-type" evidence="12">
    <location>
        <begin position="1288"/>
        <end position="1315"/>
    </location>
</feature>
<feature type="domain" description="C2H2-type" evidence="12">
    <location>
        <begin position="265"/>
        <end position="293"/>
    </location>
</feature>
<dbReference type="CTD" id="7701"/>
<keyword evidence="13" id="KW-1185">Reference proteome</keyword>
<feature type="region of interest" description="Disordered" evidence="11">
    <location>
        <begin position="825"/>
        <end position="852"/>
    </location>
</feature>
<proteinExistence type="predicted"/>
<feature type="region of interest" description="Disordered" evidence="11">
    <location>
        <begin position="682"/>
        <end position="727"/>
    </location>
</feature>
<dbReference type="InterPro" id="IPR056438">
    <property type="entry name" value="Znf-C2H2_CTCF"/>
</dbReference>
<dbReference type="Pfam" id="PF23611">
    <property type="entry name" value="zf-C2H2_16"/>
    <property type="match status" value="3"/>
</dbReference>
<evidence type="ECO:0000256" key="4">
    <source>
        <dbReference type="ARBA" id="ARBA00022771"/>
    </source>
</evidence>
<dbReference type="GO" id="GO:0003677">
    <property type="term" value="F:DNA binding"/>
    <property type="evidence" value="ECO:0007669"/>
    <property type="project" value="UniProtKB-KW"/>
</dbReference>
<feature type="domain" description="C2H2-type" evidence="12">
    <location>
        <begin position="468"/>
        <end position="496"/>
    </location>
</feature>
<feature type="domain" description="C2H2-type" evidence="12">
    <location>
        <begin position="1117"/>
        <end position="1145"/>
    </location>
</feature>
<comment type="subcellular location">
    <subcellularLocation>
        <location evidence="1">Nucleus</location>
    </subcellularLocation>
</comment>
<evidence type="ECO:0000313" key="14">
    <source>
        <dbReference type="RefSeq" id="XP_012691750.2"/>
    </source>
</evidence>
<dbReference type="GO" id="GO:0005634">
    <property type="term" value="C:nucleus"/>
    <property type="evidence" value="ECO:0007669"/>
    <property type="project" value="UniProtKB-SubCell"/>
</dbReference>
<evidence type="ECO:0000256" key="1">
    <source>
        <dbReference type="ARBA" id="ARBA00004123"/>
    </source>
</evidence>
<dbReference type="SMART" id="SM00355">
    <property type="entry name" value="ZnF_C2H2"/>
    <property type="match status" value="36"/>
</dbReference>
<keyword evidence="3" id="KW-0677">Repeat</keyword>
<dbReference type="FunFam" id="3.30.160.60:FF:000614">
    <property type="entry name" value="Zinc finger protein 142"/>
    <property type="match status" value="1"/>
</dbReference>
<feature type="domain" description="C2H2-type" evidence="12">
    <location>
        <begin position="351"/>
        <end position="378"/>
    </location>
</feature>
<feature type="domain" description="C2H2-type" evidence="12">
    <location>
        <begin position="379"/>
        <end position="406"/>
    </location>
</feature>
<feature type="region of interest" description="Disordered" evidence="11">
    <location>
        <begin position="1"/>
        <end position="60"/>
    </location>
</feature>
<feature type="domain" description="C2H2-type" evidence="12">
    <location>
        <begin position="238"/>
        <end position="262"/>
    </location>
</feature>
<dbReference type="FunFam" id="3.30.160.60:FF:001208">
    <property type="entry name" value="Zinc finger protein 142"/>
    <property type="match status" value="1"/>
</dbReference>
<dbReference type="FunFam" id="3.30.160.60:FF:002871">
    <property type="entry name" value="Zinc finger protein 142"/>
    <property type="match status" value="1"/>
</dbReference>
<dbReference type="Pfam" id="PF23574">
    <property type="entry name" value="zf-C2H2_ZNF142_18"/>
    <property type="match status" value="1"/>
</dbReference>
<keyword evidence="5" id="KW-0862">Zinc</keyword>
<organism evidence="13 14">
    <name type="scientific">Clupea harengus</name>
    <name type="common">Atlantic herring</name>
    <dbReference type="NCBI Taxonomy" id="7950"/>
    <lineage>
        <taxon>Eukaryota</taxon>
        <taxon>Metazoa</taxon>
        <taxon>Chordata</taxon>
        <taxon>Craniata</taxon>
        <taxon>Vertebrata</taxon>
        <taxon>Euteleostomi</taxon>
        <taxon>Actinopterygii</taxon>
        <taxon>Neopterygii</taxon>
        <taxon>Teleostei</taxon>
        <taxon>Clupei</taxon>
        <taxon>Clupeiformes</taxon>
        <taxon>Clupeoidei</taxon>
        <taxon>Clupeidae</taxon>
        <taxon>Clupea</taxon>
    </lineage>
</organism>
<feature type="compositionally biased region" description="Basic residues" evidence="11">
    <location>
        <begin position="51"/>
        <end position="60"/>
    </location>
</feature>
<feature type="domain" description="C2H2-type" evidence="12">
    <location>
        <begin position="1022"/>
        <end position="1049"/>
    </location>
</feature>
<dbReference type="Pfam" id="PF13894">
    <property type="entry name" value="zf-C2H2_4"/>
    <property type="match status" value="1"/>
</dbReference>
<feature type="region of interest" description="Disordered" evidence="11">
    <location>
        <begin position="953"/>
        <end position="995"/>
    </location>
</feature>
<evidence type="ECO:0000259" key="12">
    <source>
        <dbReference type="PROSITE" id="PS50157"/>
    </source>
</evidence>
<feature type="compositionally biased region" description="Basic and acidic residues" evidence="11">
    <location>
        <begin position="1507"/>
        <end position="1522"/>
    </location>
</feature>
<dbReference type="InterPro" id="IPR057829">
    <property type="entry name" value="Znf_C2H2_ZN142_21/23"/>
</dbReference>
<dbReference type="GeneID" id="105907896"/>
<evidence type="ECO:0000313" key="13">
    <source>
        <dbReference type="Proteomes" id="UP000515152"/>
    </source>
</evidence>
<feature type="compositionally biased region" description="Polar residues" evidence="11">
    <location>
        <begin position="560"/>
        <end position="571"/>
    </location>
</feature>
<evidence type="ECO:0000256" key="2">
    <source>
        <dbReference type="ARBA" id="ARBA00022723"/>
    </source>
</evidence>
<feature type="domain" description="C2H2-type" evidence="12">
    <location>
        <begin position="1457"/>
        <end position="1484"/>
    </location>
</feature>
<dbReference type="FunFam" id="3.30.160.60:FF:001062">
    <property type="entry name" value="Zinc finger protein 142"/>
    <property type="match status" value="1"/>
</dbReference>
<feature type="compositionally biased region" description="Acidic residues" evidence="11">
    <location>
        <begin position="692"/>
        <end position="705"/>
    </location>
</feature>
<protein>
    <submittedName>
        <fullName evidence="14">Zinc finger protein 142</fullName>
    </submittedName>
</protein>
<feature type="domain" description="C2H2-type" evidence="12">
    <location>
        <begin position="1429"/>
        <end position="1456"/>
    </location>
</feature>
<keyword evidence="4 10" id="KW-0863">Zinc-finger</keyword>
<evidence type="ECO:0000256" key="10">
    <source>
        <dbReference type="PROSITE-ProRule" id="PRU00042"/>
    </source>
</evidence>
<dbReference type="OrthoDB" id="6077919at2759"/>
<dbReference type="FunFam" id="3.30.160.60:FF:000994">
    <property type="entry name" value="zinc finger protein 142"/>
    <property type="match status" value="1"/>
</dbReference>
<evidence type="ECO:0000256" key="11">
    <source>
        <dbReference type="SAM" id="MobiDB-lite"/>
    </source>
</evidence>
<keyword evidence="6" id="KW-0805">Transcription regulation</keyword>
<dbReference type="GO" id="GO:0008270">
    <property type="term" value="F:zinc ion binding"/>
    <property type="evidence" value="ECO:0007669"/>
    <property type="project" value="UniProtKB-KW"/>
</dbReference>
<evidence type="ECO:0000256" key="8">
    <source>
        <dbReference type="ARBA" id="ARBA00023163"/>
    </source>
</evidence>
<feature type="domain" description="C2H2-type" evidence="12">
    <location>
        <begin position="1400"/>
        <end position="1428"/>
    </location>
</feature>
<keyword evidence="8" id="KW-0804">Transcription</keyword>
<feature type="domain" description="C2H2-type" evidence="12">
    <location>
        <begin position="1175"/>
        <end position="1203"/>
    </location>
</feature>
<dbReference type="PANTHER" id="PTHR24379:SF81">
    <property type="entry name" value="CCCTC-BINDING FACTOR LIKE"/>
    <property type="match status" value="1"/>
</dbReference>